<reference evidence="2" key="1">
    <citation type="journal article" date="2019" name="Int. J. Syst. Evol. Microbiol.">
        <title>The Global Catalogue of Microorganisms (GCM) 10K type strain sequencing project: providing services to taxonomists for standard genome sequencing and annotation.</title>
        <authorList>
            <consortium name="The Broad Institute Genomics Platform"/>
            <consortium name="The Broad Institute Genome Sequencing Center for Infectious Disease"/>
            <person name="Wu L."/>
            <person name="Ma J."/>
        </authorList>
    </citation>
    <scope>NUCLEOTIDE SEQUENCE [LARGE SCALE GENOMIC DNA]</scope>
    <source>
        <strain evidence="2">KCTC 42805</strain>
    </source>
</reference>
<sequence length="97" mass="10887">MSFPLITYRASYSFTVDGIVIAITELNEWGKSVANDVETVLSEIQDQVGDLAGYAVLHCDRMGVWDGIRLDRGLVKFYELGETAFEQATARLLHLFE</sequence>
<evidence type="ECO:0000313" key="2">
    <source>
        <dbReference type="Proteomes" id="UP001597469"/>
    </source>
</evidence>
<name>A0ABW5M869_9BACT</name>
<organism evidence="1 2">
    <name type="scientific">Spirosoma soli</name>
    <dbReference type="NCBI Taxonomy" id="1770529"/>
    <lineage>
        <taxon>Bacteria</taxon>
        <taxon>Pseudomonadati</taxon>
        <taxon>Bacteroidota</taxon>
        <taxon>Cytophagia</taxon>
        <taxon>Cytophagales</taxon>
        <taxon>Cytophagaceae</taxon>
        <taxon>Spirosoma</taxon>
    </lineage>
</organism>
<protein>
    <submittedName>
        <fullName evidence="1">Uncharacterized protein</fullName>
    </submittedName>
</protein>
<comment type="caution">
    <text evidence="1">The sequence shown here is derived from an EMBL/GenBank/DDBJ whole genome shotgun (WGS) entry which is preliminary data.</text>
</comment>
<gene>
    <name evidence="1" type="ORF">ACFSUS_14505</name>
</gene>
<evidence type="ECO:0000313" key="1">
    <source>
        <dbReference type="EMBL" id="MFD2571852.1"/>
    </source>
</evidence>
<dbReference type="Proteomes" id="UP001597469">
    <property type="component" value="Unassembled WGS sequence"/>
</dbReference>
<accession>A0ABW5M869</accession>
<proteinExistence type="predicted"/>
<keyword evidence="2" id="KW-1185">Reference proteome</keyword>
<dbReference type="RefSeq" id="WP_381523745.1">
    <property type="nucleotide sequence ID" value="NZ_JBHULN010000008.1"/>
</dbReference>
<dbReference type="EMBL" id="JBHULN010000008">
    <property type="protein sequence ID" value="MFD2571852.1"/>
    <property type="molecule type" value="Genomic_DNA"/>
</dbReference>